<keyword evidence="1" id="KW-1185">Reference proteome</keyword>
<evidence type="ECO:0000313" key="1">
    <source>
        <dbReference type="Proteomes" id="UP000694920"/>
    </source>
</evidence>
<dbReference type="Proteomes" id="UP000694920">
    <property type="component" value="Unplaced"/>
</dbReference>
<protein>
    <submittedName>
        <fullName evidence="2">Uncharacterized protein LOC107273492</fullName>
    </submittedName>
</protein>
<dbReference type="GeneID" id="107273492"/>
<sequence length="244" mass="27293">MDTGNGLHYPKRVVTLDHILVITMHQPGKWLFVAPTDEPISITCDGNPASYETLRHVGVLTLVGVCTVTAQSFSLRTIRRITQVANEDYLPPFNLTLSEMDEVSPPRVTSDIGTVKLVKVLRNPEELARLGTRVSSIKACLDQDDQHLEQYYHNLGCYSLGTIAPIALVCFAVYKCYKRKHNSTSTTLTLTPNSVTPAVNIQLEPLVSRPDNLRAALNRSRERRFRWADQIPQDRTNATGRHAS</sequence>
<gene>
    <name evidence="2" type="primary">LOC107273492</name>
</gene>
<accession>A0AAJ7CDD8</accession>
<dbReference type="RefSeq" id="XP_015607235.1">
    <property type="nucleotide sequence ID" value="XM_015751749.2"/>
</dbReference>
<organism evidence="1 2">
    <name type="scientific">Cephus cinctus</name>
    <name type="common">Wheat stem sawfly</name>
    <dbReference type="NCBI Taxonomy" id="211228"/>
    <lineage>
        <taxon>Eukaryota</taxon>
        <taxon>Metazoa</taxon>
        <taxon>Ecdysozoa</taxon>
        <taxon>Arthropoda</taxon>
        <taxon>Hexapoda</taxon>
        <taxon>Insecta</taxon>
        <taxon>Pterygota</taxon>
        <taxon>Neoptera</taxon>
        <taxon>Endopterygota</taxon>
        <taxon>Hymenoptera</taxon>
        <taxon>Cephoidea</taxon>
        <taxon>Cephidae</taxon>
        <taxon>Cephus</taxon>
    </lineage>
</organism>
<dbReference type="KEGG" id="ccin:107273492"/>
<dbReference type="AlphaFoldDB" id="A0AAJ7CDD8"/>
<proteinExistence type="predicted"/>
<evidence type="ECO:0000313" key="2">
    <source>
        <dbReference type="RefSeq" id="XP_015607235.1"/>
    </source>
</evidence>
<name>A0AAJ7CDD8_CEPCN</name>
<reference evidence="2" key="1">
    <citation type="submission" date="2025-08" db="UniProtKB">
        <authorList>
            <consortium name="RefSeq"/>
        </authorList>
    </citation>
    <scope>IDENTIFICATION</scope>
</reference>